<feature type="non-terminal residue" evidence="2">
    <location>
        <position position="1"/>
    </location>
</feature>
<evidence type="ECO:0000313" key="2">
    <source>
        <dbReference type="EMBL" id="EJK58046.1"/>
    </source>
</evidence>
<name>K0SAR1_THAOC</name>
<protein>
    <submittedName>
        <fullName evidence="2">Uncharacterized protein</fullName>
    </submittedName>
</protein>
<organism evidence="2 3">
    <name type="scientific">Thalassiosira oceanica</name>
    <name type="common">Marine diatom</name>
    <dbReference type="NCBI Taxonomy" id="159749"/>
    <lineage>
        <taxon>Eukaryota</taxon>
        <taxon>Sar</taxon>
        <taxon>Stramenopiles</taxon>
        <taxon>Ochrophyta</taxon>
        <taxon>Bacillariophyta</taxon>
        <taxon>Coscinodiscophyceae</taxon>
        <taxon>Thalassiosirophycidae</taxon>
        <taxon>Thalassiosirales</taxon>
        <taxon>Thalassiosiraceae</taxon>
        <taxon>Thalassiosira</taxon>
    </lineage>
</organism>
<sequence>PGGRPERRYWGGGAVHGRQGHYAGPGAGDAAI</sequence>
<comment type="caution">
    <text evidence="2">The sequence shown here is derived from an EMBL/GenBank/DDBJ whole genome shotgun (WGS) entry which is preliminary data.</text>
</comment>
<gene>
    <name evidence="2" type="ORF">THAOC_21856</name>
</gene>
<feature type="region of interest" description="Disordered" evidence="1">
    <location>
        <begin position="1"/>
        <end position="32"/>
    </location>
</feature>
<dbReference type="EMBL" id="AGNL01026319">
    <property type="protein sequence ID" value="EJK58046.1"/>
    <property type="molecule type" value="Genomic_DNA"/>
</dbReference>
<proteinExistence type="predicted"/>
<reference evidence="2 3" key="1">
    <citation type="journal article" date="2012" name="Genome Biol.">
        <title>Genome and low-iron response of an oceanic diatom adapted to chronic iron limitation.</title>
        <authorList>
            <person name="Lommer M."/>
            <person name="Specht M."/>
            <person name="Roy A.S."/>
            <person name="Kraemer L."/>
            <person name="Andreson R."/>
            <person name="Gutowska M.A."/>
            <person name="Wolf J."/>
            <person name="Bergner S.V."/>
            <person name="Schilhabel M.B."/>
            <person name="Klostermeier U.C."/>
            <person name="Beiko R.G."/>
            <person name="Rosenstiel P."/>
            <person name="Hippler M."/>
            <person name="Laroche J."/>
        </authorList>
    </citation>
    <scope>NUCLEOTIDE SEQUENCE [LARGE SCALE GENOMIC DNA]</scope>
    <source>
        <strain evidence="2 3">CCMP1005</strain>
    </source>
</reference>
<keyword evidence="3" id="KW-1185">Reference proteome</keyword>
<dbReference type="Proteomes" id="UP000266841">
    <property type="component" value="Unassembled WGS sequence"/>
</dbReference>
<evidence type="ECO:0000313" key="3">
    <source>
        <dbReference type="Proteomes" id="UP000266841"/>
    </source>
</evidence>
<feature type="compositionally biased region" description="Gly residues" evidence="1">
    <location>
        <begin position="23"/>
        <end position="32"/>
    </location>
</feature>
<accession>K0SAR1</accession>
<dbReference type="AlphaFoldDB" id="K0SAR1"/>
<evidence type="ECO:0000256" key="1">
    <source>
        <dbReference type="SAM" id="MobiDB-lite"/>
    </source>
</evidence>